<evidence type="ECO:0000313" key="8">
    <source>
        <dbReference type="Proteomes" id="UP000180194"/>
    </source>
</evidence>
<evidence type="ECO:0000259" key="5">
    <source>
        <dbReference type="Pfam" id="PF04542"/>
    </source>
</evidence>
<organism evidence="7 8">
    <name type="scientific">Cytobacillus oceanisediminis</name>
    <dbReference type="NCBI Taxonomy" id="665099"/>
    <lineage>
        <taxon>Bacteria</taxon>
        <taxon>Bacillati</taxon>
        <taxon>Bacillota</taxon>
        <taxon>Bacilli</taxon>
        <taxon>Bacillales</taxon>
        <taxon>Bacillaceae</taxon>
        <taxon>Cytobacillus</taxon>
    </lineage>
</organism>
<dbReference type="InterPro" id="IPR014284">
    <property type="entry name" value="RNA_pol_sigma-70_dom"/>
</dbReference>
<keyword evidence="8" id="KW-1185">Reference proteome</keyword>
<evidence type="ECO:0000259" key="6">
    <source>
        <dbReference type="Pfam" id="PF08281"/>
    </source>
</evidence>
<dbReference type="PANTHER" id="PTHR43133">
    <property type="entry name" value="RNA POLYMERASE ECF-TYPE SIGMA FACTO"/>
    <property type="match status" value="1"/>
</dbReference>
<dbReference type="SUPFAM" id="SSF88946">
    <property type="entry name" value="Sigma2 domain of RNA polymerase sigma factors"/>
    <property type="match status" value="1"/>
</dbReference>
<reference evidence="7 8" key="1">
    <citation type="submission" date="2016-07" db="EMBL/GenBank/DDBJ databases">
        <title>Bacillus oceanisediminis whole genome.</title>
        <authorList>
            <person name="Pal Y."/>
            <person name="Verma A."/>
            <person name="Mual P."/>
            <person name="Srinivasan K."/>
        </authorList>
    </citation>
    <scope>NUCLEOTIDE SEQUENCE [LARGE SCALE GENOMIC DNA]</scope>
    <source>
        <strain evidence="7 8">Bhandara28</strain>
    </source>
</reference>
<dbReference type="Pfam" id="PF04542">
    <property type="entry name" value="Sigma70_r2"/>
    <property type="match status" value="1"/>
</dbReference>
<dbReference type="InterPro" id="IPR013249">
    <property type="entry name" value="RNA_pol_sigma70_r4_t2"/>
</dbReference>
<dbReference type="SUPFAM" id="SSF88659">
    <property type="entry name" value="Sigma3 and sigma4 domains of RNA polymerase sigma factors"/>
    <property type="match status" value="1"/>
</dbReference>
<evidence type="ECO:0000256" key="4">
    <source>
        <dbReference type="ARBA" id="ARBA00023163"/>
    </source>
</evidence>
<keyword evidence="2" id="KW-0805">Transcription regulation</keyword>
<dbReference type="Gene3D" id="1.10.10.10">
    <property type="entry name" value="Winged helix-like DNA-binding domain superfamily/Winged helix DNA-binding domain"/>
    <property type="match status" value="1"/>
</dbReference>
<dbReference type="InterPro" id="IPR013324">
    <property type="entry name" value="RNA_pol_sigma_r3/r4-like"/>
</dbReference>
<evidence type="ECO:0000256" key="2">
    <source>
        <dbReference type="ARBA" id="ARBA00023015"/>
    </source>
</evidence>
<comment type="caution">
    <text evidence="7">The sequence shown here is derived from an EMBL/GenBank/DDBJ whole genome shotgun (WGS) entry which is preliminary data.</text>
</comment>
<name>A0ABX3CK18_9BACI</name>
<accession>A0ABX3CK18</accession>
<evidence type="ECO:0000313" key="7">
    <source>
        <dbReference type="EMBL" id="OHX41325.1"/>
    </source>
</evidence>
<proteinExistence type="inferred from homology"/>
<dbReference type="InterPro" id="IPR013325">
    <property type="entry name" value="RNA_pol_sigma_r2"/>
</dbReference>
<dbReference type="NCBIfam" id="TIGR02937">
    <property type="entry name" value="sigma70-ECF"/>
    <property type="match status" value="1"/>
</dbReference>
<keyword evidence="3" id="KW-0731">Sigma factor</keyword>
<dbReference type="Proteomes" id="UP000180194">
    <property type="component" value="Unassembled WGS sequence"/>
</dbReference>
<gene>
    <name evidence="7" type="ORF">BBV17_28415</name>
</gene>
<dbReference type="InterPro" id="IPR036388">
    <property type="entry name" value="WH-like_DNA-bd_sf"/>
</dbReference>
<feature type="domain" description="RNA polymerase sigma-70 region 2" evidence="5">
    <location>
        <begin position="13"/>
        <end position="76"/>
    </location>
</feature>
<dbReference type="PANTHER" id="PTHR43133:SF60">
    <property type="entry name" value="RNA POLYMERASE SIGMA FACTOR SIGV"/>
    <property type="match status" value="1"/>
</dbReference>
<feature type="domain" description="RNA polymerase sigma factor 70 region 4 type 2" evidence="6">
    <location>
        <begin position="109"/>
        <end position="158"/>
    </location>
</feature>
<keyword evidence="4" id="KW-0804">Transcription</keyword>
<evidence type="ECO:0000256" key="3">
    <source>
        <dbReference type="ARBA" id="ARBA00023082"/>
    </source>
</evidence>
<dbReference type="Gene3D" id="1.10.1740.10">
    <property type="match status" value="1"/>
</dbReference>
<dbReference type="InterPro" id="IPR007627">
    <property type="entry name" value="RNA_pol_sigma70_r2"/>
</dbReference>
<evidence type="ECO:0008006" key="9">
    <source>
        <dbReference type="Google" id="ProtNLM"/>
    </source>
</evidence>
<dbReference type="EMBL" id="MBRJ01000059">
    <property type="protein sequence ID" value="OHX41325.1"/>
    <property type="molecule type" value="Genomic_DNA"/>
</dbReference>
<dbReference type="CDD" id="cd06171">
    <property type="entry name" value="Sigma70_r4"/>
    <property type="match status" value="1"/>
</dbReference>
<comment type="similarity">
    <text evidence="1">Belongs to the sigma-70 factor family. ECF subfamily.</text>
</comment>
<dbReference type="InterPro" id="IPR039425">
    <property type="entry name" value="RNA_pol_sigma-70-like"/>
</dbReference>
<sequence length="170" mass="20427">MFKSKEQKFKEIIHLYSNDITRISYSYLKDKELAKDVTQNTFLKAYENFNTIQKKDSIKYWLIRTAVNECKDYLKSSYKKRTTITDEEPLISVELNIDEKFIKQLERTKIRNMLFSIDEKYREILILYYYQDLSLKEISSLLNINENTARTRISRARKVFKEIFDKSGGI</sequence>
<dbReference type="RefSeq" id="WP_035333496.1">
    <property type="nucleotide sequence ID" value="NZ_MBRJ01000059.1"/>
</dbReference>
<dbReference type="Pfam" id="PF08281">
    <property type="entry name" value="Sigma70_r4_2"/>
    <property type="match status" value="1"/>
</dbReference>
<protein>
    <recommendedName>
        <fullName evidence="9">RNA polymerase sigma-70 factor (ECF subfamily)</fullName>
    </recommendedName>
</protein>
<evidence type="ECO:0000256" key="1">
    <source>
        <dbReference type="ARBA" id="ARBA00010641"/>
    </source>
</evidence>